<dbReference type="Proteomes" id="UP001500426">
    <property type="component" value="Unassembled WGS sequence"/>
</dbReference>
<sequence>MKVSNFSTKNIVFPYENTKNNTSFEVIQLGNLKYNSPIQNDFFWASGNGALPCVNKDQIAYFKKYFYIIPQQRSKDLKDGFYAKKINKND</sequence>
<reference evidence="2" key="1">
    <citation type="journal article" date="2019" name="Int. J. Syst. Evol. Microbiol.">
        <title>The Global Catalogue of Microorganisms (GCM) 10K type strain sequencing project: providing services to taxonomists for standard genome sequencing and annotation.</title>
        <authorList>
            <consortium name="The Broad Institute Genomics Platform"/>
            <consortium name="The Broad Institute Genome Sequencing Center for Infectious Disease"/>
            <person name="Wu L."/>
            <person name="Ma J."/>
        </authorList>
    </citation>
    <scope>NUCLEOTIDE SEQUENCE [LARGE SCALE GENOMIC DNA]</scope>
    <source>
        <strain evidence="2">JCM 17068</strain>
    </source>
</reference>
<accession>A0ABP7UFC8</accession>
<name>A0ABP7UFC8_9FLAO</name>
<evidence type="ECO:0000313" key="1">
    <source>
        <dbReference type="EMBL" id="GAA4041832.1"/>
    </source>
</evidence>
<proteinExistence type="predicted"/>
<organism evidence="1 2">
    <name type="scientific">Flavobacterium chungnamense</name>
    <dbReference type="NCBI Taxonomy" id="706182"/>
    <lineage>
        <taxon>Bacteria</taxon>
        <taxon>Pseudomonadati</taxon>
        <taxon>Bacteroidota</taxon>
        <taxon>Flavobacteriia</taxon>
        <taxon>Flavobacteriales</taxon>
        <taxon>Flavobacteriaceae</taxon>
        <taxon>Flavobacterium</taxon>
    </lineage>
</organism>
<keyword evidence="2" id="KW-1185">Reference proteome</keyword>
<dbReference type="EMBL" id="BAABCS010000003">
    <property type="protein sequence ID" value="GAA4041832.1"/>
    <property type="molecule type" value="Genomic_DNA"/>
</dbReference>
<comment type="caution">
    <text evidence="1">The sequence shown here is derived from an EMBL/GenBank/DDBJ whole genome shotgun (WGS) entry which is preliminary data.</text>
</comment>
<protein>
    <submittedName>
        <fullName evidence="1">Uncharacterized protein</fullName>
    </submittedName>
</protein>
<evidence type="ECO:0000313" key="2">
    <source>
        <dbReference type="Proteomes" id="UP001500426"/>
    </source>
</evidence>
<gene>
    <name evidence="1" type="ORF">GCM10022388_03190</name>
</gene>